<dbReference type="EC" id="2.7.13.3" evidence="2"/>
<dbReference type="InterPro" id="IPR003594">
    <property type="entry name" value="HATPase_dom"/>
</dbReference>
<dbReference type="Proteomes" id="UP000198775">
    <property type="component" value="Unassembled WGS sequence"/>
</dbReference>
<dbReference type="GO" id="GO:0000155">
    <property type="term" value="F:phosphorelay sensor kinase activity"/>
    <property type="evidence" value="ECO:0007669"/>
    <property type="project" value="InterPro"/>
</dbReference>
<feature type="transmembrane region" description="Helical" evidence="8">
    <location>
        <begin position="179"/>
        <end position="198"/>
    </location>
</feature>
<evidence type="ECO:0000256" key="3">
    <source>
        <dbReference type="ARBA" id="ARBA00022553"/>
    </source>
</evidence>
<dbReference type="PANTHER" id="PTHR43711:SF1">
    <property type="entry name" value="HISTIDINE KINASE 1"/>
    <property type="match status" value="1"/>
</dbReference>
<dbReference type="SUPFAM" id="SSF55874">
    <property type="entry name" value="ATPase domain of HSP90 chaperone/DNA topoisomerase II/histidine kinase"/>
    <property type="match status" value="1"/>
</dbReference>
<keyword evidence="7" id="KW-0175">Coiled coil</keyword>
<dbReference type="InterPro" id="IPR035965">
    <property type="entry name" value="PAS-like_dom_sf"/>
</dbReference>
<keyword evidence="6" id="KW-0902">Two-component regulatory system</keyword>
<dbReference type="Gene3D" id="3.30.450.20">
    <property type="entry name" value="PAS domain"/>
    <property type="match status" value="1"/>
</dbReference>
<evidence type="ECO:0000256" key="7">
    <source>
        <dbReference type="SAM" id="Coils"/>
    </source>
</evidence>
<accession>A0A1H8M4R4</accession>
<evidence type="ECO:0000256" key="1">
    <source>
        <dbReference type="ARBA" id="ARBA00000085"/>
    </source>
</evidence>
<proteinExistence type="predicted"/>
<feature type="transmembrane region" description="Helical" evidence="8">
    <location>
        <begin position="35"/>
        <end position="58"/>
    </location>
</feature>
<sequence>MVSDRVLLTGLYVVAGLLPLVLFPRVLDNRDKPGAVGLVLLLLGASVWSLGTAVVTLATTMGLAFAGENLTSLGAGILATGWVLVAAEYAGFVVPSRGTVGALLGVGMIPQQVVAWTNPSHHLYYRSLSPSASLTSASAAVGPAFWVFIVVGYTFFFVGFLIFLSEVLTSRGVRRQQSFALLLSTTPVILIGSISVFLVPDVSLSPFSFVGMVFVVTWALFRGDFLDIVPIARQELVDNIEDPVVTLDEHDQVIDGNAAALELSTVGPDYTGVPAAEFFPDRAWQRVVDATESGESDVTITRDEQDRHFVPTVSQLTDASGTERGRLVVLREVTQLKEREQQLRRQNERLDQFASMISHDLRNPLNAAQLRLGLVREEATEEHAAAVERNLDRMERMIDDMLTVARSGSEVEETEPVDLPTLVADAWDTVEADGATLECQLSETASVEADPSRLRNVFENLFRNAVDHNTTPLTVQVGTHPNGFYVEDDGSGIPEDERDDVFDRGYTTGDDGTGLGLSIVTDIVEGHGWEITVTEGDAGGARFEITTASPPS</sequence>
<dbReference type="Pfam" id="PF08448">
    <property type="entry name" value="PAS_4"/>
    <property type="match status" value="1"/>
</dbReference>
<organism evidence="10 11">
    <name type="scientific">Halorientalis persicus</name>
    <dbReference type="NCBI Taxonomy" id="1367881"/>
    <lineage>
        <taxon>Archaea</taxon>
        <taxon>Methanobacteriati</taxon>
        <taxon>Methanobacteriota</taxon>
        <taxon>Stenosarchaea group</taxon>
        <taxon>Halobacteria</taxon>
        <taxon>Halobacteriales</taxon>
        <taxon>Haloarculaceae</taxon>
        <taxon>Halorientalis</taxon>
    </lineage>
</organism>
<feature type="transmembrane region" description="Helical" evidence="8">
    <location>
        <begin position="144"/>
        <end position="167"/>
    </location>
</feature>
<dbReference type="InterPro" id="IPR003661">
    <property type="entry name" value="HisK_dim/P_dom"/>
</dbReference>
<dbReference type="InterPro" id="IPR004358">
    <property type="entry name" value="Sig_transdc_His_kin-like_C"/>
</dbReference>
<dbReference type="CDD" id="cd00075">
    <property type="entry name" value="HATPase"/>
    <property type="match status" value="1"/>
</dbReference>
<evidence type="ECO:0000313" key="10">
    <source>
        <dbReference type="EMBL" id="SEO12377.1"/>
    </source>
</evidence>
<dbReference type="Pfam" id="PF00512">
    <property type="entry name" value="HisKA"/>
    <property type="match status" value="1"/>
</dbReference>
<feature type="domain" description="Histidine kinase" evidence="9">
    <location>
        <begin position="356"/>
        <end position="551"/>
    </location>
</feature>
<dbReference type="InterPro" id="IPR031621">
    <property type="entry name" value="HisKA_7TM"/>
</dbReference>
<keyword evidence="5 10" id="KW-0418">Kinase</keyword>
<evidence type="ECO:0000256" key="2">
    <source>
        <dbReference type="ARBA" id="ARBA00012438"/>
    </source>
</evidence>
<dbReference type="OrthoDB" id="8127at2157"/>
<dbReference type="Pfam" id="PF02518">
    <property type="entry name" value="HATPase_c"/>
    <property type="match status" value="1"/>
</dbReference>
<name>A0A1H8M4R4_9EURY</name>
<dbReference type="InterPro" id="IPR036097">
    <property type="entry name" value="HisK_dim/P_sf"/>
</dbReference>
<dbReference type="InterPro" id="IPR005467">
    <property type="entry name" value="His_kinase_dom"/>
</dbReference>
<evidence type="ECO:0000256" key="5">
    <source>
        <dbReference type="ARBA" id="ARBA00022777"/>
    </source>
</evidence>
<evidence type="ECO:0000256" key="6">
    <source>
        <dbReference type="ARBA" id="ARBA00023012"/>
    </source>
</evidence>
<reference evidence="11" key="1">
    <citation type="submission" date="2016-10" db="EMBL/GenBank/DDBJ databases">
        <authorList>
            <person name="Varghese N."/>
            <person name="Submissions S."/>
        </authorList>
    </citation>
    <scope>NUCLEOTIDE SEQUENCE [LARGE SCALE GENOMIC DNA]</scope>
    <source>
        <strain evidence="11">IBRC-M 10043</strain>
    </source>
</reference>
<keyword evidence="4" id="KW-0808">Transferase</keyword>
<dbReference type="SUPFAM" id="SSF55785">
    <property type="entry name" value="PYP-like sensor domain (PAS domain)"/>
    <property type="match status" value="1"/>
</dbReference>
<dbReference type="SMART" id="SM00387">
    <property type="entry name" value="HATPase_c"/>
    <property type="match status" value="1"/>
</dbReference>
<dbReference type="EMBL" id="FOCX01000008">
    <property type="protein sequence ID" value="SEO12377.1"/>
    <property type="molecule type" value="Genomic_DNA"/>
</dbReference>
<evidence type="ECO:0000259" key="9">
    <source>
        <dbReference type="PROSITE" id="PS50109"/>
    </source>
</evidence>
<keyword evidence="3" id="KW-0597">Phosphoprotein</keyword>
<gene>
    <name evidence="10" type="ORF">SAMN05216388_1008120</name>
</gene>
<dbReference type="Gene3D" id="1.10.287.130">
    <property type="match status" value="1"/>
</dbReference>
<evidence type="ECO:0000313" key="11">
    <source>
        <dbReference type="Proteomes" id="UP000198775"/>
    </source>
</evidence>
<dbReference type="PROSITE" id="PS50109">
    <property type="entry name" value="HIS_KIN"/>
    <property type="match status" value="1"/>
</dbReference>
<dbReference type="CDD" id="cd00082">
    <property type="entry name" value="HisKA"/>
    <property type="match status" value="1"/>
</dbReference>
<dbReference type="Pfam" id="PF16927">
    <property type="entry name" value="HisKA_7TM"/>
    <property type="match status" value="1"/>
</dbReference>
<evidence type="ECO:0000256" key="8">
    <source>
        <dbReference type="SAM" id="Phobius"/>
    </source>
</evidence>
<evidence type="ECO:0000256" key="4">
    <source>
        <dbReference type="ARBA" id="ARBA00022679"/>
    </source>
</evidence>
<protein>
    <recommendedName>
        <fullName evidence="2">histidine kinase</fullName>
        <ecNumber evidence="2">2.7.13.3</ecNumber>
    </recommendedName>
</protein>
<dbReference type="PRINTS" id="PR00344">
    <property type="entry name" value="BCTRLSENSOR"/>
</dbReference>
<feature type="transmembrane region" description="Helical" evidence="8">
    <location>
        <begin position="70"/>
        <end position="90"/>
    </location>
</feature>
<dbReference type="RefSeq" id="WP_092659830.1">
    <property type="nucleotide sequence ID" value="NZ_FOCX01000008.1"/>
</dbReference>
<feature type="transmembrane region" description="Helical" evidence="8">
    <location>
        <begin position="6"/>
        <end position="23"/>
    </location>
</feature>
<comment type="catalytic activity">
    <reaction evidence="1">
        <text>ATP + protein L-histidine = ADP + protein N-phospho-L-histidine.</text>
        <dbReference type="EC" id="2.7.13.3"/>
    </reaction>
</comment>
<dbReference type="PANTHER" id="PTHR43711">
    <property type="entry name" value="TWO-COMPONENT HISTIDINE KINASE"/>
    <property type="match status" value="1"/>
</dbReference>
<dbReference type="Gene3D" id="3.30.565.10">
    <property type="entry name" value="Histidine kinase-like ATPase, C-terminal domain"/>
    <property type="match status" value="1"/>
</dbReference>
<dbReference type="SUPFAM" id="SSF47384">
    <property type="entry name" value="Homodimeric domain of signal transducing histidine kinase"/>
    <property type="match status" value="1"/>
</dbReference>
<dbReference type="InterPro" id="IPR050736">
    <property type="entry name" value="Sensor_HK_Regulatory"/>
</dbReference>
<keyword evidence="8" id="KW-0472">Membrane</keyword>
<dbReference type="AlphaFoldDB" id="A0A1H8M4R4"/>
<feature type="coiled-coil region" evidence="7">
    <location>
        <begin position="333"/>
        <end position="404"/>
    </location>
</feature>
<dbReference type="InterPro" id="IPR036890">
    <property type="entry name" value="HATPase_C_sf"/>
</dbReference>
<dbReference type="SMART" id="SM00388">
    <property type="entry name" value="HisKA"/>
    <property type="match status" value="1"/>
</dbReference>
<keyword evidence="8" id="KW-0812">Transmembrane</keyword>
<feature type="transmembrane region" description="Helical" evidence="8">
    <location>
        <begin position="102"/>
        <end position="124"/>
    </location>
</feature>
<keyword evidence="11" id="KW-1185">Reference proteome</keyword>
<dbReference type="InterPro" id="IPR013656">
    <property type="entry name" value="PAS_4"/>
</dbReference>
<keyword evidence="8" id="KW-1133">Transmembrane helix</keyword>